<dbReference type="Pfam" id="PF06831">
    <property type="entry name" value="H2TH"/>
    <property type="match status" value="1"/>
</dbReference>
<dbReference type="PROSITE" id="PS51068">
    <property type="entry name" value="FPG_CAT"/>
    <property type="match status" value="1"/>
</dbReference>
<dbReference type="InterPro" id="IPR010663">
    <property type="entry name" value="Znf_FPG/IleRS"/>
</dbReference>
<feature type="binding site" evidence="15">
    <location>
        <position position="93"/>
    </location>
    <ligand>
        <name>DNA</name>
        <dbReference type="ChEBI" id="CHEBI:16991"/>
    </ligand>
</feature>
<dbReference type="NCBIfam" id="TIGR00577">
    <property type="entry name" value="fpg"/>
    <property type="match status" value="1"/>
</dbReference>
<evidence type="ECO:0000259" key="17">
    <source>
        <dbReference type="PROSITE" id="PS51068"/>
    </source>
</evidence>
<comment type="subunit">
    <text evidence="3 15">Monomer.</text>
</comment>
<dbReference type="SUPFAM" id="SSF46946">
    <property type="entry name" value="S13-like H2TH domain"/>
    <property type="match status" value="1"/>
</dbReference>
<keyword evidence="8 15" id="KW-0862">Zinc</keyword>
<keyword evidence="19" id="KW-1185">Reference proteome</keyword>
<dbReference type="GO" id="GO:0006284">
    <property type="term" value="P:base-excision repair"/>
    <property type="evidence" value="ECO:0007669"/>
    <property type="project" value="InterPro"/>
</dbReference>
<dbReference type="GO" id="GO:0140078">
    <property type="term" value="F:class I DNA-(apurinic or apyrimidinic site) endonuclease activity"/>
    <property type="evidence" value="ECO:0007669"/>
    <property type="project" value="UniProtKB-EC"/>
</dbReference>
<sequence length="276" mass="29990">MPELPEVEVTRRSFAERIAGAHIVSAAMGKPLRWPLGLQPQALAGRQVLGVRRRGKYLLVDLSEGLLLIHLGMSGSLRFVGADEEPLGAAGSHDHFDLQTTRGLLRLHDPRRFGAVVYVPSQTDALARKLLDHLGMEPLEDSFTLQAFKAGLAASRTPIKQLLLSGSVVVGVGNIYASEVLFLSRIHPATSARDIGPRKAKTLYEAIRTVLALAVEQGGTTLRDFSAANGMEGHFQLQAKVYGREGQPCTHCGAPVLQMKQGQRSTYYCARCQKLS</sequence>
<dbReference type="SUPFAM" id="SSF57716">
    <property type="entry name" value="Glucocorticoid receptor-like (DNA-binding domain)"/>
    <property type="match status" value="1"/>
</dbReference>
<dbReference type="Gene3D" id="1.10.8.50">
    <property type="match status" value="1"/>
</dbReference>
<evidence type="ECO:0000313" key="19">
    <source>
        <dbReference type="Proteomes" id="UP000261948"/>
    </source>
</evidence>
<dbReference type="HAMAP" id="MF_00103">
    <property type="entry name" value="Fapy_DNA_glycosyl"/>
    <property type="match status" value="1"/>
</dbReference>
<keyword evidence="10 15" id="KW-0234">DNA repair</keyword>
<keyword evidence="12 15" id="KW-0511">Multifunctional enzyme</keyword>
<dbReference type="SMART" id="SM01232">
    <property type="entry name" value="H2TH"/>
    <property type="match status" value="1"/>
</dbReference>
<organism evidence="18 19">
    <name type="scientific">Comamonas testosteroni</name>
    <name type="common">Pseudomonas testosteroni</name>
    <dbReference type="NCBI Taxonomy" id="285"/>
    <lineage>
        <taxon>Bacteria</taxon>
        <taxon>Pseudomonadati</taxon>
        <taxon>Pseudomonadota</taxon>
        <taxon>Betaproteobacteria</taxon>
        <taxon>Burkholderiales</taxon>
        <taxon>Comamonadaceae</taxon>
        <taxon>Comamonas</taxon>
    </lineage>
</organism>
<keyword evidence="7 15" id="KW-0378">Hydrolase</keyword>
<dbReference type="GO" id="GO:0008270">
    <property type="term" value="F:zinc ion binding"/>
    <property type="evidence" value="ECO:0007669"/>
    <property type="project" value="UniProtKB-UniRule"/>
</dbReference>
<proteinExistence type="inferred from homology"/>
<comment type="catalytic activity">
    <reaction evidence="14 15">
        <text>2'-deoxyribonucleotide-(2'-deoxyribose 5'-phosphate)-2'-deoxyribonucleotide-DNA = a 3'-end 2'-deoxyribonucleotide-(2,3-dehydro-2,3-deoxyribose 5'-phosphate)-DNA + a 5'-end 5'-phospho-2'-deoxyribonucleoside-DNA + H(+)</text>
        <dbReference type="Rhea" id="RHEA:66592"/>
        <dbReference type="Rhea" id="RHEA-COMP:13180"/>
        <dbReference type="Rhea" id="RHEA-COMP:16897"/>
        <dbReference type="Rhea" id="RHEA-COMP:17067"/>
        <dbReference type="ChEBI" id="CHEBI:15378"/>
        <dbReference type="ChEBI" id="CHEBI:136412"/>
        <dbReference type="ChEBI" id="CHEBI:157695"/>
        <dbReference type="ChEBI" id="CHEBI:167181"/>
        <dbReference type="EC" id="4.2.99.18"/>
    </reaction>
</comment>
<evidence type="ECO:0000256" key="8">
    <source>
        <dbReference type="ARBA" id="ARBA00022833"/>
    </source>
</evidence>
<dbReference type="InterPro" id="IPR020629">
    <property type="entry name" value="FPG_Glyclase"/>
</dbReference>
<evidence type="ECO:0000313" key="18">
    <source>
        <dbReference type="EMBL" id="RGE46614.1"/>
    </source>
</evidence>
<comment type="function">
    <text evidence="15">Involved in base excision repair of DNA damaged by oxidation or by mutagenic agents. Acts as DNA glycosylase that recognizes and removes damaged bases. Has a preference for oxidized purines, such as 7,8-dihydro-8-oxoguanine (8-oxoG). Has AP (apurinic/apyrimidinic) lyase activity and introduces nicks in the DNA strand. Cleaves the DNA backbone by beta-delta elimination to generate a single-strand break at the site of the removed base with both 3'- and 5'-phosphates.</text>
</comment>
<feature type="active site" description="Proton donor; for delta-elimination activity" evidence="15">
    <location>
        <position position="264"/>
    </location>
</feature>
<evidence type="ECO:0000256" key="3">
    <source>
        <dbReference type="ARBA" id="ARBA00011245"/>
    </source>
</evidence>
<dbReference type="InterPro" id="IPR015887">
    <property type="entry name" value="DNA_glyclase_Znf_dom_DNA_BS"/>
</dbReference>
<dbReference type="PROSITE" id="PS51066">
    <property type="entry name" value="ZF_FPG_2"/>
    <property type="match status" value="1"/>
</dbReference>
<dbReference type="Proteomes" id="UP000261948">
    <property type="component" value="Unassembled WGS sequence"/>
</dbReference>
<evidence type="ECO:0000256" key="7">
    <source>
        <dbReference type="ARBA" id="ARBA00022801"/>
    </source>
</evidence>
<dbReference type="InterPro" id="IPR012319">
    <property type="entry name" value="FPG_cat"/>
</dbReference>
<dbReference type="EC" id="3.2.2.23" evidence="15"/>
<protein>
    <recommendedName>
        <fullName evidence="15">Formamidopyrimidine-DNA glycosylase</fullName>
        <shortName evidence="15">Fapy-DNA glycosylase</shortName>
        <ecNumber evidence="15">3.2.2.23</ecNumber>
    </recommendedName>
    <alternativeName>
        <fullName evidence="15">DNA-(apurinic or apyrimidinic site) lyase MutM</fullName>
        <shortName evidence="15">AP lyase MutM</shortName>
        <ecNumber evidence="15">4.2.99.18</ecNumber>
    </alternativeName>
</protein>
<evidence type="ECO:0000256" key="14">
    <source>
        <dbReference type="ARBA" id="ARBA00044632"/>
    </source>
</evidence>
<evidence type="ECO:0000256" key="10">
    <source>
        <dbReference type="ARBA" id="ARBA00023204"/>
    </source>
</evidence>
<feature type="domain" description="FPG-type" evidence="16">
    <location>
        <begin position="240"/>
        <end position="274"/>
    </location>
</feature>
<dbReference type="PROSITE" id="PS01242">
    <property type="entry name" value="ZF_FPG_1"/>
    <property type="match status" value="1"/>
</dbReference>
<accession>A0A373FR07</accession>
<comment type="similarity">
    <text evidence="2 15">Belongs to the FPG family.</text>
</comment>
<dbReference type="OrthoDB" id="9800855at2"/>
<dbReference type="Pfam" id="PF06827">
    <property type="entry name" value="zf-FPG_IleRS"/>
    <property type="match status" value="1"/>
</dbReference>
<evidence type="ECO:0000256" key="11">
    <source>
        <dbReference type="ARBA" id="ARBA00023239"/>
    </source>
</evidence>
<feature type="active site" description="Proton donor; for beta-elimination activity" evidence="15">
    <location>
        <position position="56"/>
    </location>
</feature>
<dbReference type="CDD" id="cd08966">
    <property type="entry name" value="EcFpg-like_N"/>
    <property type="match status" value="1"/>
</dbReference>
<evidence type="ECO:0000256" key="6">
    <source>
        <dbReference type="ARBA" id="ARBA00022771"/>
    </source>
</evidence>
<dbReference type="AlphaFoldDB" id="A0A373FR07"/>
<dbReference type="SUPFAM" id="SSF81624">
    <property type="entry name" value="N-terminal domain of MutM-like DNA repair proteins"/>
    <property type="match status" value="1"/>
</dbReference>
<comment type="cofactor">
    <cofactor evidence="15">
        <name>Zn(2+)</name>
        <dbReference type="ChEBI" id="CHEBI:29105"/>
    </cofactor>
    <text evidence="15">Binds 1 zinc ion per subunit.</text>
</comment>
<dbReference type="InterPro" id="IPR000214">
    <property type="entry name" value="Znf_DNA_glyclase/AP_lyase"/>
</dbReference>
<feature type="active site" description="Proton donor" evidence="15">
    <location>
        <position position="3"/>
    </location>
</feature>
<dbReference type="FunFam" id="1.10.8.50:FF:000003">
    <property type="entry name" value="Formamidopyrimidine-DNA glycosylase"/>
    <property type="match status" value="1"/>
</dbReference>
<dbReference type="SMART" id="SM00898">
    <property type="entry name" value="Fapy_DNA_glyco"/>
    <property type="match status" value="1"/>
</dbReference>
<reference evidence="18 19" key="1">
    <citation type="submission" date="2018-08" db="EMBL/GenBank/DDBJ databases">
        <title>Comamonas testosteroni strain SWCO2.</title>
        <authorList>
            <person name="Jiang N."/>
            <person name="Zhang X.Z."/>
        </authorList>
    </citation>
    <scope>NUCLEOTIDE SEQUENCE [LARGE SCALE GENOMIC DNA]</scope>
    <source>
        <strain evidence="18 19">SWCO2</strain>
    </source>
</reference>
<evidence type="ECO:0000256" key="5">
    <source>
        <dbReference type="ARBA" id="ARBA00022763"/>
    </source>
</evidence>
<dbReference type="PANTHER" id="PTHR22993">
    <property type="entry name" value="FORMAMIDOPYRIMIDINE-DNA GLYCOSYLASE"/>
    <property type="match status" value="1"/>
</dbReference>
<dbReference type="Gene3D" id="3.20.190.10">
    <property type="entry name" value="MutM-like, N-terminal"/>
    <property type="match status" value="1"/>
</dbReference>
<keyword evidence="5 15" id="KW-0227">DNA damage</keyword>
<evidence type="ECO:0000256" key="2">
    <source>
        <dbReference type="ARBA" id="ARBA00009409"/>
    </source>
</evidence>
<comment type="catalytic activity">
    <reaction evidence="1 15">
        <text>Hydrolysis of DNA containing ring-opened 7-methylguanine residues, releasing 2,6-diamino-4-hydroxy-5-(N-methyl)formamidopyrimidine.</text>
        <dbReference type="EC" id="3.2.2.23"/>
    </reaction>
</comment>
<feature type="domain" description="Formamidopyrimidine-DNA glycosylase catalytic" evidence="17">
    <location>
        <begin position="2"/>
        <end position="114"/>
    </location>
</feature>
<keyword evidence="9 15" id="KW-0238">DNA-binding</keyword>
<evidence type="ECO:0000256" key="9">
    <source>
        <dbReference type="ARBA" id="ARBA00023125"/>
    </source>
</evidence>
<dbReference type="PANTHER" id="PTHR22993:SF9">
    <property type="entry name" value="FORMAMIDOPYRIMIDINE-DNA GLYCOSYLASE"/>
    <property type="match status" value="1"/>
</dbReference>
<dbReference type="NCBIfam" id="NF002211">
    <property type="entry name" value="PRK01103.1"/>
    <property type="match status" value="1"/>
</dbReference>
<dbReference type="Pfam" id="PF01149">
    <property type="entry name" value="Fapy_DNA_glyco"/>
    <property type="match status" value="1"/>
</dbReference>
<dbReference type="GO" id="GO:0034039">
    <property type="term" value="F:8-oxo-7,8-dihydroguanine DNA N-glycosylase activity"/>
    <property type="evidence" value="ECO:0007669"/>
    <property type="project" value="TreeGrafter"/>
</dbReference>
<name>A0A373FR07_COMTE</name>
<comment type="caution">
    <text evidence="18">The sequence shown here is derived from an EMBL/GenBank/DDBJ whole genome shotgun (WGS) entry which is preliminary data.</text>
</comment>
<dbReference type="InterPro" id="IPR035937">
    <property type="entry name" value="FPG_N"/>
</dbReference>
<comment type="caution">
    <text evidence="15">Lacks conserved residue(s) required for the propagation of feature annotation.</text>
</comment>
<dbReference type="EC" id="4.2.99.18" evidence="15"/>
<dbReference type="InterPro" id="IPR015886">
    <property type="entry name" value="H2TH_FPG"/>
</dbReference>
<evidence type="ECO:0000259" key="16">
    <source>
        <dbReference type="PROSITE" id="PS51066"/>
    </source>
</evidence>
<gene>
    <name evidence="15" type="primary">mutM</name>
    <name evidence="15" type="synonym">fpg</name>
    <name evidence="18" type="ORF">DZC30_02230</name>
</gene>
<evidence type="ECO:0000256" key="15">
    <source>
        <dbReference type="HAMAP-Rule" id="MF_00103"/>
    </source>
</evidence>
<keyword evidence="11 15" id="KW-0456">Lyase</keyword>
<keyword evidence="13 15" id="KW-0326">Glycosidase</keyword>
<dbReference type="InterPro" id="IPR010979">
    <property type="entry name" value="Ribosomal_uS13-like_H2TH"/>
</dbReference>
<dbReference type="GO" id="GO:0003684">
    <property type="term" value="F:damaged DNA binding"/>
    <property type="evidence" value="ECO:0007669"/>
    <property type="project" value="InterPro"/>
</dbReference>
<evidence type="ECO:0000256" key="1">
    <source>
        <dbReference type="ARBA" id="ARBA00001668"/>
    </source>
</evidence>
<dbReference type="EMBL" id="QURR01000002">
    <property type="protein sequence ID" value="RGE46614.1"/>
    <property type="molecule type" value="Genomic_DNA"/>
</dbReference>
<evidence type="ECO:0000256" key="12">
    <source>
        <dbReference type="ARBA" id="ARBA00023268"/>
    </source>
</evidence>
<feature type="active site" description="Schiff-base intermediate with DNA" evidence="15">
    <location>
        <position position="2"/>
    </location>
</feature>
<keyword evidence="6 15" id="KW-0863">Zinc-finger</keyword>
<feature type="binding site" evidence="15">
    <location>
        <position position="111"/>
    </location>
    <ligand>
        <name>DNA</name>
        <dbReference type="ChEBI" id="CHEBI:16991"/>
    </ligand>
</feature>
<evidence type="ECO:0000256" key="13">
    <source>
        <dbReference type="ARBA" id="ARBA00023295"/>
    </source>
</evidence>
<keyword evidence="4 15" id="KW-0479">Metal-binding</keyword>
<evidence type="ECO:0000256" key="4">
    <source>
        <dbReference type="ARBA" id="ARBA00022723"/>
    </source>
</evidence>